<feature type="coiled-coil region" evidence="3">
    <location>
        <begin position="1021"/>
        <end position="1195"/>
    </location>
</feature>
<dbReference type="Proteomes" id="UP000265566">
    <property type="component" value="Chromosome 1"/>
</dbReference>
<dbReference type="GO" id="GO:0051015">
    <property type="term" value="F:actin filament binding"/>
    <property type="evidence" value="ECO:0000318"/>
    <property type="project" value="GO_Central"/>
</dbReference>
<dbReference type="Gramene" id="rna4049">
    <property type="protein sequence ID" value="RHN80159.1"/>
    <property type="gene ID" value="gene4049"/>
</dbReference>
<reference evidence="8" key="3">
    <citation type="submission" date="2015-04" db="UniProtKB">
        <authorList>
            <consortium name="EnsemblPlants"/>
        </authorList>
    </citation>
    <scope>IDENTIFICATION</scope>
    <source>
        <strain evidence="8">cv. Jemalong A17</strain>
    </source>
</reference>
<dbReference type="Proteomes" id="UP000002051">
    <property type="component" value="Unassembled WGS sequence"/>
</dbReference>
<dbReference type="Pfam" id="PF07765">
    <property type="entry name" value="KIP1"/>
    <property type="match status" value="1"/>
</dbReference>
<keyword evidence="6" id="KW-0418">Kinase</keyword>
<keyword evidence="9" id="KW-1185">Reference proteome</keyword>
<dbReference type="PANTHER" id="PTHR32258:SF20">
    <property type="entry name" value="KINASE INTERACTING (KIP1-LIKE) FAMILY PROTEIN"/>
    <property type="match status" value="1"/>
</dbReference>
<dbReference type="OMA" id="KHEAMME"/>
<evidence type="ECO:0000256" key="4">
    <source>
        <dbReference type="SAM" id="MobiDB-lite"/>
    </source>
</evidence>
<reference evidence="10" key="4">
    <citation type="journal article" date="2018" name="Nat. Plants">
        <title>Whole-genome landscape of Medicago truncatula symbiotic genes.</title>
        <authorList>
            <person name="Pecrix Y."/>
            <person name="Staton S.E."/>
            <person name="Sallet E."/>
            <person name="Lelandais-Briere C."/>
            <person name="Moreau S."/>
            <person name="Carrere S."/>
            <person name="Blein T."/>
            <person name="Jardinaud M.F."/>
            <person name="Latrasse D."/>
            <person name="Zouine M."/>
            <person name="Zahm M."/>
            <person name="Kreplak J."/>
            <person name="Mayjonade B."/>
            <person name="Satge C."/>
            <person name="Perez M."/>
            <person name="Cauet S."/>
            <person name="Marande W."/>
            <person name="Chantry-Darmon C."/>
            <person name="Lopez-Roques C."/>
            <person name="Bouchez O."/>
            <person name="Berard A."/>
            <person name="Debelle F."/>
            <person name="Munos S."/>
            <person name="Bendahmane A."/>
            <person name="Berges H."/>
            <person name="Niebel A."/>
            <person name="Buitink J."/>
            <person name="Frugier F."/>
            <person name="Benhamed M."/>
            <person name="Crespi M."/>
            <person name="Gouzy J."/>
            <person name="Gamas P."/>
        </authorList>
    </citation>
    <scope>NUCLEOTIDE SEQUENCE [LARGE SCALE GENOMIC DNA]</scope>
    <source>
        <strain evidence="10">cv. Jemalong A17</strain>
    </source>
</reference>
<feature type="coiled-coil region" evidence="3">
    <location>
        <begin position="225"/>
        <end position="497"/>
    </location>
</feature>
<evidence type="ECO:0000313" key="9">
    <source>
        <dbReference type="Proteomes" id="UP000002051"/>
    </source>
</evidence>
<feature type="coiled-coil region" evidence="3">
    <location>
        <begin position="1627"/>
        <end position="1654"/>
    </location>
</feature>
<feature type="coiled-coil region" evidence="3">
    <location>
        <begin position="855"/>
        <end position="893"/>
    </location>
</feature>
<feature type="coiled-coil region" evidence="3">
    <location>
        <begin position="1252"/>
        <end position="1321"/>
    </location>
</feature>
<protein>
    <submittedName>
        <fullName evidence="6">Kinase interacting (KIP1-like) family protein</fullName>
    </submittedName>
</protein>
<dbReference type="EnsemblPlants" id="AES60846">
    <property type="protein sequence ID" value="AES60846"/>
    <property type="gene ID" value="MTR_1g071540"/>
</dbReference>
<dbReference type="HOGENOM" id="CLU_001229_1_1_1"/>
<sequence>MATATRSHADSRRMYSWWWDSHISPKNSKWLQENLTDMDVKVKQMIKLIEEDADSFARRAEMYYKKRPELMKMVEEFYRAYRALAERYDHATGVIRHAHRTMAEAFPNQIPVMITDDLPMVTSMETEPRTPETRHPSRTFLDSDESEKDAHFIKRNGADSEELHSALNKTGLRQLNDLLIPREHAKFEGHARRGLNFLETQEESSELNNGGRGTKAHVLSESERVTKAEAEISALKKALAKLEDEKEAGLLQYQQSLEKLSNLELEVSSAQENSQRVDERASKAEAEVQDLKEAVIKLQAEREATLLQYQECLEKITDLEKNISFAQKDAGEFNERATRAETEVDSLKQDLLRVEAEKEVALLQYKQCLETLSKLEERLKESEENVRRINQQANLAENEIEALKLEVTKLNEEKEDAALRYQQCLEIISSLEHKLSCAEEEVGRLNSKIDDEVEKLHSSEQKCLLLETSNHALQSELQSLAHKMGSQSEELNEKQKELGKLWSSLQEERLRFIEAETAFQTLQHLHSQSQEDLRALAADFHGKLEILGNVESRKQSLEDEVHRVNEENKILNELKISSSLSIQTLQDEILNLKETIEKLEQEVELRLNERNALQQEIYCLKEELNDMNKKHEAMIDEVRSADLDPQCFGSSVKQLQDENSKLKETCEAEKDEKLALLVKLETMEKLLEKNSVLENSISDLNAELDSVRGKVNVLEGTCQSLLVEKSTLAAEKATLFSQLQATTEKLEKLSENNNLLENSLFDVSTELDVLRGKSKILEDACQLLDHEKSSISSEKEALVSELNTTQQILKDLEKQHSELELMHLELKGERESSLKKVEELLVSLYSQREEHCRVLKLNEDEVANKELQIDILKEDAKCRKQEYEEELDRSLNAQIEIFILQKCIQDLEKRNFSLLVECQRLLEASKMSDKIISNLETENIQKQDDVDSLSDKIKILRVGLHQVLKTLDINGDNFFEDMLDEDQTLLNHIHGKLKERKKSFDAIFKESHHLTVENSVLITFLEQLKMTVENLVIEKGALDEESKIQSKQFTALQIEFQKALEKNQELKLAISKGEEKMEGMTAEIVNLREELSNFEKIHRNLHEKSCTIIEEKKSLLGRFKDLSEEKGNLEEELCVLSHETFVQSNISAIYENIISEKLQELKQLGQELDKLGSENNNLEERLKIMAHKLENEEMENSHLKELFVKSNVELNLVESVNDQLTCQIRNEREMLCQKEKVLSEAAKTFHALHTEKTELQRTAEDLKIRYDDAKGKLEEQANRISHLSSDKDRQNEELGCLSEVNQKLESEMKCLHQELEEIKLREKKLSYEVHEGINEIEQWETQAAVLFAELQVSAVNETLLQGKACELADTCEHLESINYSKDMEREQLKELVSKLEGENGKMCDQLAAYVPAISALNDCVTSLEVQTLGHPKHHDYEKPEVKNLVNHQYIENGQQIDEYQSVTAPDPLLDFQDLQRRINEISMAVKNFNASSKANVEMREIQEAKEIEQKMGSLRPDNPVTEIEVLPKDIMLDQISECSSYGVSRGGTLESDDHMLELWETSDKTPKMAAEPAEDHHQRRASKETYNKHPSGDSLVEKELGVDKLEISRRMSRPREEGNKSRVLERLDSDSQKLTNLQITIQDLMKKVETIEKSTKGKSAEYDTVKEQLEASQETVMKLFDANRKLVKNVEEGALSSAGRASSESDEIGSVSRRRFSEQAQRGSEKIGQLQLEVQRLQFLLLKLNDAKESKEKTKMADQSRRVRLRDYLYGGTKTNNQKKKKTPFCACVRPPTKGD</sequence>
<evidence type="ECO:0000313" key="7">
    <source>
        <dbReference type="EMBL" id="RHN80159.1"/>
    </source>
</evidence>
<evidence type="ECO:0000313" key="8">
    <source>
        <dbReference type="EnsemblPlants" id="AES60846"/>
    </source>
</evidence>
<reference evidence="6 9" key="1">
    <citation type="journal article" date="2011" name="Nature">
        <title>The Medicago genome provides insight into the evolution of rhizobial symbioses.</title>
        <authorList>
            <person name="Young N.D."/>
            <person name="Debelle F."/>
            <person name="Oldroyd G.E."/>
            <person name="Geurts R."/>
            <person name="Cannon S.B."/>
            <person name="Udvardi M.K."/>
            <person name="Benedito V.A."/>
            <person name="Mayer K.F."/>
            <person name="Gouzy J."/>
            <person name="Schoof H."/>
            <person name="Van de Peer Y."/>
            <person name="Proost S."/>
            <person name="Cook D.R."/>
            <person name="Meyers B.C."/>
            <person name="Spannagl M."/>
            <person name="Cheung F."/>
            <person name="De Mita S."/>
            <person name="Krishnakumar V."/>
            <person name="Gundlach H."/>
            <person name="Zhou S."/>
            <person name="Mudge J."/>
            <person name="Bharti A.K."/>
            <person name="Murray J.D."/>
            <person name="Naoumkina M.A."/>
            <person name="Rosen B."/>
            <person name="Silverstein K.A."/>
            <person name="Tang H."/>
            <person name="Rombauts S."/>
            <person name="Zhao P.X."/>
            <person name="Zhou P."/>
            <person name="Barbe V."/>
            <person name="Bardou P."/>
            <person name="Bechner M."/>
            <person name="Bellec A."/>
            <person name="Berger A."/>
            <person name="Berges H."/>
            <person name="Bidwell S."/>
            <person name="Bisseling T."/>
            <person name="Choisne N."/>
            <person name="Couloux A."/>
            <person name="Denny R."/>
            <person name="Deshpande S."/>
            <person name="Dai X."/>
            <person name="Doyle J.J."/>
            <person name="Dudez A.M."/>
            <person name="Farmer A.D."/>
            <person name="Fouteau S."/>
            <person name="Franken C."/>
            <person name="Gibelin C."/>
            <person name="Gish J."/>
            <person name="Goldstein S."/>
            <person name="Gonzalez A.J."/>
            <person name="Green P.J."/>
            <person name="Hallab A."/>
            <person name="Hartog M."/>
            <person name="Hua A."/>
            <person name="Humphray S.J."/>
            <person name="Jeong D.H."/>
            <person name="Jing Y."/>
            <person name="Jocker A."/>
            <person name="Kenton S.M."/>
            <person name="Kim D.J."/>
            <person name="Klee K."/>
            <person name="Lai H."/>
            <person name="Lang C."/>
            <person name="Lin S."/>
            <person name="Macmil S.L."/>
            <person name="Magdelenat G."/>
            <person name="Matthews L."/>
            <person name="McCorrison J."/>
            <person name="Monaghan E.L."/>
            <person name="Mun J.H."/>
            <person name="Najar F.Z."/>
            <person name="Nicholson C."/>
            <person name="Noirot C."/>
            <person name="O'Bleness M."/>
            <person name="Paule C.R."/>
            <person name="Poulain J."/>
            <person name="Prion F."/>
            <person name="Qin B."/>
            <person name="Qu C."/>
            <person name="Retzel E.F."/>
            <person name="Riddle C."/>
            <person name="Sallet E."/>
            <person name="Samain S."/>
            <person name="Samson N."/>
            <person name="Sanders I."/>
            <person name="Saurat O."/>
            <person name="Scarpelli C."/>
            <person name="Schiex T."/>
            <person name="Segurens B."/>
            <person name="Severin A.J."/>
            <person name="Sherrier D.J."/>
            <person name="Shi R."/>
            <person name="Sims S."/>
            <person name="Singer S.R."/>
            <person name="Sinharoy S."/>
            <person name="Sterck L."/>
            <person name="Viollet A."/>
            <person name="Wang B.B."/>
            <person name="Wang K."/>
            <person name="Wang M."/>
            <person name="Wang X."/>
            <person name="Warfsmann J."/>
            <person name="Weissenbach J."/>
            <person name="White D.D."/>
            <person name="White J.D."/>
            <person name="Wiley G.B."/>
            <person name="Wincker P."/>
            <person name="Xing Y."/>
            <person name="Yang L."/>
            <person name="Yao Z."/>
            <person name="Ying F."/>
            <person name="Zhai J."/>
            <person name="Zhou L."/>
            <person name="Zuber A."/>
            <person name="Denarie J."/>
            <person name="Dixon R.A."/>
            <person name="May G.D."/>
            <person name="Schwartz D.C."/>
            <person name="Rogers J."/>
            <person name="Quetier F."/>
            <person name="Town C.D."/>
            <person name="Roe B.A."/>
        </authorList>
    </citation>
    <scope>NUCLEOTIDE SEQUENCE [LARGE SCALE GENOMIC DNA]</scope>
    <source>
        <strain evidence="6">A17</strain>
        <strain evidence="8 9">cv. Jemalong A17</strain>
    </source>
</reference>
<feature type="domain" description="NAB" evidence="5">
    <location>
        <begin position="15"/>
        <end position="95"/>
    </location>
</feature>
<feature type="region of interest" description="Disordered" evidence="4">
    <location>
        <begin position="1694"/>
        <end position="1722"/>
    </location>
</feature>
<accession>G7IDL0</accession>
<organism evidence="6 9">
    <name type="scientific">Medicago truncatula</name>
    <name type="common">Barrel medic</name>
    <name type="synonym">Medicago tribuloides</name>
    <dbReference type="NCBI Taxonomy" id="3880"/>
    <lineage>
        <taxon>Eukaryota</taxon>
        <taxon>Viridiplantae</taxon>
        <taxon>Streptophyta</taxon>
        <taxon>Embryophyta</taxon>
        <taxon>Tracheophyta</taxon>
        <taxon>Spermatophyta</taxon>
        <taxon>Magnoliopsida</taxon>
        <taxon>eudicotyledons</taxon>
        <taxon>Gunneridae</taxon>
        <taxon>Pentapetalae</taxon>
        <taxon>rosids</taxon>
        <taxon>fabids</taxon>
        <taxon>Fabales</taxon>
        <taxon>Fabaceae</taxon>
        <taxon>Papilionoideae</taxon>
        <taxon>50 kb inversion clade</taxon>
        <taxon>NPAAA clade</taxon>
        <taxon>Hologalegina</taxon>
        <taxon>IRL clade</taxon>
        <taxon>Trifolieae</taxon>
        <taxon>Medicago</taxon>
    </lineage>
</organism>
<feature type="compositionally biased region" description="Basic and acidic residues" evidence="4">
    <location>
        <begin position="1573"/>
        <end position="1600"/>
    </location>
</feature>
<evidence type="ECO:0000256" key="3">
    <source>
        <dbReference type="SAM" id="Coils"/>
    </source>
</evidence>
<reference evidence="7" key="5">
    <citation type="journal article" date="2018" name="Nat. Plants">
        <title>Whole-genome landscape of Medicago truncatula symbiotic genes.</title>
        <authorList>
            <person name="Pecrix Y."/>
            <person name="Gamas P."/>
            <person name="Carrere S."/>
        </authorList>
    </citation>
    <scope>NUCLEOTIDE SEQUENCE</scope>
    <source>
        <tissue evidence="7">Leaves</tissue>
    </source>
</reference>
<dbReference type="PROSITE" id="PS51774">
    <property type="entry name" value="NAB"/>
    <property type="match status" value="1"/>
</dbReference>
<dbReference type="PANTHER" id="PTHR32258">
    <property type="entry name" value="PROTEIN NETWORKED 4A"/>
    <property type="match status" value="1"/>
</dbReference>
<dbReference type="eggNOG" id="ENOG502QQ6M">
    <property type="taxonomic scope" value="Eukaryota"/>
</dbReference>
<keyword evidence="1 3" id="KW-0175">Coiled coil</keyword>
<feature type="compositionally biased region" description="Basic and acidic residues" evidence="4">
    <location>
        <begin position="126"/>
        <end position="135"/>
    </location>
</feature>
<feature type="region of interest" description="Disordered" evidence="4">
    <location>
        <begin position="126"/>
        <end position="147"/>
    </location>
</feature>
<dbReference type="SUPFAM" id="SSF57997">
    <property type="entry name" value="Tropomyosin"/>
    <property type="match status" value="2"/>
</dbReference>
<dbReference type="STRING" id="3880.G7IDL0"/>
<dbReference type="InterPro" id="IPR011684">
    <property type="entry name" value="NAB"/>
</dbReference>
<name>G7IDL0_MEDTR</name>
<evidence type="ECO:0000259" key="5">
    <source>
        <dbReference type="PROSITE" id="PS51774"/>
    </source>
</evidence>
<dbReference type="GO" id="GO:0005886">
    <property type="term" value="C:plasma membrane"/>
    <property type="evidence" value="ECO:0000318"/>
    <property type="project" value="GO_Central"/>
</dbReference>
<dbReference type="OrthoDB" id="10255522at2759"/>
<proteinExistence type="inferred from homology"/>
<dbReference type="EMBL" id="CM001217">
    <property type="protein sequence ID" value="AES60846.1"/>
    <property type="molecule type" value="Genomic_DNA"/>
</dbReference>
<feature type="region of interest" description="Disordered" evidence="4">
    <location>
        <begin position="1564"/>
        <end position="1600"/>
    </location>
</feature>
<comment type="similarity">
    <text evidence="2">Belongs to the NET family.</text>
</comment>
<keyword evidence="6" id="KW-0808">Transferase</keyword>
<evidence type="ECO:0000256" key="2">
    <source>
        <dbReference type="ARBA" id="ARBA00038006"/>
    </source>
</evidence>
<dbReference type="EMBL" id="PSQE01000001">
    <property type="protein sequence ID" value="RHN80159.1"/>
    <property type="molecule type" value="Genomic_DNA"/>
</dbReference>
<evidence type="ECO:0000313" key="10">
    <source>
        <dbReference type="Proteomes" id="UP000265566"/>
    </source>
</evidence>
<feature type="coiled-coil region" evidence="3">
    <location>
        <begin position="795"/>
        <end position="829"/>
    </location>
</feature>
<dbReference type="GO" id="GO:0016301">
    <property type="term" value="F:kinase activity"/>
    <property type="evidence" value="ECO:0007669"/>
    <property type="project" value="UniProtKB-KW"/>
</dbReference>
<dbReference type="InterPro" id="IPR051861">
    <property type="entry name" value="NET_actin-binding_domain"/>
</dbReference>
<feature type="coiled-coil region" evidence="3">
    <location>
        <begin position="547"/>
        <end position="766"/>
    </location>
</feature>
<evidence type="ECO:0000313" key="6">
    <source>
        <dbReference type="EMBL" id="AES60846.1"/>
    </source>
</evidence>
<gene>
    <name evidence="8" type="primary">11435087</name>
    <name evidence="6" type="ordered locus">MTR_1g071540</name>
    <name evidence="7" type="ORF">MtrunA17_Chr1g0185241</name>
</gene>
<dbReference type="KEGG" id="mtr:11435087"/>
<evidence type="ECO:0000256" key="1">
    <source>
        <dbReference type="ARBA" id="ARBA00023054"/>
    </source>
</evidence>
<dbReference type="PaxDb" id="3880-AES60846"/>
<dbReference type="Gene3D" id="1.10.287.1490">
    <property type="match status" value="1"/>
</dbReference>
<reference evidence="6 9" key="2">
    <citation type="journal article" date="2014" name="BMC Genomics">
        <title>An improved genome release (version Mt4.0) for the model legume Medicago truncatula.</title>
        <authorList>
            <person name="Tang H."/>
            <person name="Krishnakumar V."/>
            <person name="Bidwell S."/>
            <person name="Rosen B."/>
            <person name="Chan A."/>
            <person name="Zhou S."/>
            <person name="Gentzbittel L."/>
            <person name="Childs K.L."/>
            <person name="Yandell M."/>
            <person name="Gundlach H."/>
            <person name="Mayer K.F."/>
            <person name="Schwartz D.C."/>
            <person name="Town C.D."/>
        </authorList>
    </citation>
    <scope>GENOME REANNOTATION</scope>
    <source>
        <strain evidence="8 9">cv. Jemalong A17</strain>
    </source>
</reference>